<feature type="compositionally biased region" description="Low complexity" evidence="2">
    <location>
        <begin position="2126"/>
        <end position="2145"/>
    </location>
</feature>
<feature type="region of interest" description="Disordered" evidence="2">
    <location>
        <begin position="1"/>
        <end position="21"/>
    </location>
</feature>
<feature type="region of interest" description="Disordered" evidence="2">
    <location>
        <begin position="2417"/>
        <end position="2436"/>
    </location>
</feature>
<reference evidence="3 4" key="1">
    <citation type="journal article" date="2021" name="MBio">
        <title>A New Model Trypanosomatid, Novymonas esmeraldas: Genomic Perception of Its 'Candidatus Pandoraea novymonadis' Endosymbiont.</title>
        <authorList>
            <person name="Zakharova A."/>
            <person name="Saura A."/>
            <person name="Butenko A."/>
            <person name="Podesvova L."/>
            <person name="Warmusova S."/>
            <person name="Kostygov A.Y."/>
            <person name="Nenarokova A."/>
            <person name="Lukes J."/>
            <person name="Opperdoes F.R."/>
            <person name="Yurchenko V."/>
        </authorList>
    </citation>
    <scope>NUCLEOTIDE SEQUENCE [LARGE SCALE GENOMIC DNA]</scope>
    <source>
        <strain evidence="3 4">E262AT.01</strain>
    </source>
</reference>
<feature type="compositionally biased region" description="Low complexity" evidence="2">
    <location>
        <begin position="417"/>
        <end position="426"/>
    </location>
</feature>
<feature type="region of interest" description="Disordered" evidence="2">
    <location>
        <begin position="1917"/>
        <end position="1956"/>
    </location>
</feature>
<evidence type="ECO:0000256" key="1">
    <source>
        <dbReference type="SAM" id="Coils"/>
    </source>
</evidence>
<organism evidence="3 4">
    <name type="scientific">Novymonas esmeraldas</name>
    <dbReference type="NCBI Taxonomy" id="1808958"/>
    <lineage>
        <taxon>Eukaryota</taxon>
        <taxon>Discoba</taxon>
        <taxon>Euglenozoa</taxon>
        <taxon>Kinetoplastea</taxon>
        <taxon>Metakinetoplastina</taxon>
        <taxon>Trypanosomatida</taxon>
        <taxon>Trypanosomatidae</taxon>
        <taxon>Novymonas</taxon>
    </lineage>
</organism>
<feature type="region of interest" description="Disordered" evidence="2">
    <location>
        <begin position="1599"/>
        <end position="1671"/>
    </location>
</feature>
<gene>
    <name evidence="3" type="ORF">NESM_000398000</name>
</gene>
<feature type="region of interest" description="Disordered" evidence="2">
    <location>
        <begin position="936"/>
        <end position="1017"/>
    </location>
</feature>
<feature type="compositionally biased region" description="Polar residues" evidence="2">
    <location>
        <begin position="749"/>
        <end position="766"/>
    </location>
</feature>
<feature type="compositionally biased region" description="Basic and acidic residues" evidence="2">
    <location>
        <begin position="936"/>
        <end position="945"/>
    </location>
</feature>
<feature type="compositionally biased region" description="Low complexity" evidence="2">
    <location>
        <begin position="1599"/>
        <end position="1618"/>
    </location>
</feature>
<feature type="region of interest" description="Disordered" evidence="2">
    <location>
        <begin position="1720"/>
        <end position="1872"/>
    </location>
</feature>
<feature type="compositionally biased region" description="Gly residues" evidence="2">
    <location>
        <begin position="1938"/>
        <end position="1954"/>
    </location>
</feature>
<feature type="region of interest" description="Disordered" evidence="2">
    <location>
        <begin position="2126"/>
        <end position="2177"/>
    </location>
</feature>
<feature type="compositionally biased region" description="Low complexity" evidence="2">
    <location>
        <begin position="1"/>
        <end position="18"/>
    </location>
</feature>
<feature type="compositionally biased region" description="Polar residues" evidence="2">
    <location>
        <begin position="1772"/>
        <end position="1784"/>
    </location>
</feature>
<evidence type="ECO:0000313" key="4">
    <source>
        <dbReference type="Proteomes" id="UP001430356"/>
    </source>
</evidence>
<feature type="region of interest" description="Disordered" evidence="2">
    <location>
        <begin position="579"/>
        <end position="610"/>
    </location>
</feature>
<evidence type="ECO:0000256" key="2">
    <source>
        <dbReference type="SAM" id="MobiDB-lite"/>
    </source>
</evidence>
<dbReference type="Proteomes" id="UP001430356">
    <property type="component" value="Unassembled WGS sequence"/>
</dbReference>
<feature type="compositionally biased region" description="Low complexity" evidence="2">
    <location>
        <begin position="212"/>
        <end position="222"/>
    </location>
</feature>
<feature type="compositionally biased region" description="Polar residues" evidence="2">
    <location>
        <begin position="194"/>
        <end position="207"/>
    </location>
</feature>
<feature type="compositionally biased region" description="Basic and acidic residues" evidence="2">
    <location>
        <begin position="247"/>
        <end position="263"/>
    </location>
</feature>
<feature type="region of interest" description="Disordered" evidence="2">
    <location>
        <begin position="1070"/>
        <end position="1090"/>
    </location>
</feature>
<keyword evidence="1" id="KW-0175">Coiled coil</keyword>
<accession>A0AAW0EN44</accession>
<feature type="compositionally biased region" description="Low complexity" evidence="2">
    <location>
        <begin position="800"/>
        <end position="825"/>
    </location>
</feature>
<feature type="region of interest" description="Disordered" evidence="2">
    <location>
        <begin position="1564"/>
        <end position="1584"/>
    </location>
</feature>
<feature type="compositionally biased region" description="Low complexity" evidence="2">
    <location>
        <begin position="120"/>
        <end position="136"/>
    </location>
</feature>
<keyword evidence="4" id="KW-1185">Reference proteome</keyword>
<feature type="compositionally biased region" description="Low complexity" evidence="2">
    <location>
        <begin position="1254"/>
        <end position="1271"/>
    </location>
</feature>
<feature type="region of interest" description="Disordered" evidence="2">
    <location>
        <begin position="742"/>
        <end position="825"/>
    </location>
</feature>
<evidence type="ECO:0000313" key="3">
    <source>
        <dbReference type="EMBL" id="KAK7194779.1"/>
    </source>
</evidence>
<comment type="caution">
    <text evidence="3">The sequence shown here is derived from an EMBL/GenBank/DDBJ whole genome shotgun (WGS) entry which is preliminary data.</text>
</comment>
<feature type="compositionally biased region" description="Low complexity" evidence="2">
    <location>
        <begin position="1760"/>
        <end position="1770"/>
    </location>
</feature>
<feature type="region of interest" description="Disordered" evidence="2">
    <location>
        <begin position="1230"/>
        <end position="1355"/>
    </location>
</feature>
<feature type="compositionally biased region" description="Polar residues" evidence="2">
    <location>
        <begin position="1343"/>
        <end position="1353"/>
    </location>
</feature>
<feature type="region of interest" description="Disordered" evidence="2">
    <location>
        <begin position="417"/>
        <end position="438"/>
    </location>
</feature>
<feature type="compositionally biased region" description="Polar residues" evidence="2">
    <location>
        <begin position="2153"/>
        <end position="2163"/>
    </location>
</feature>
<feature type="coiled-coil region" evidence="1">
    <location>
        <begin position="479"/>
        <end position="506"/>
    </location>
</feature>
<feature type="coiled-coil region" evidence="1">
    <location>
        <begin position="366"/>
        <end position="393"/>
    </location>
</feature>
<proteinExistence type="predicted"/>
<dbReference type="EMBL" id="JAECZO010000042">
    <property type="protein sequence ID" value="KAK7194779.1"/>
    <property type="molecule type" value="Genomic_DNA"/>
</dbReference>
<feature type="region of interest" description="Disordered" evidence="2">
    <location>
        <begin position="95"/>
        <end position="138"/>
    </location>
</feature>
<feature type="compositionally biased region" description="Basic and acidic residues" evidence="2">
    <location>
        <begin position="581"/>
        <end position="608"/>
    </location>
</feature>
<feature type="region of interest" description="Disordered" evidence="2">
    <location>
        <begin position="1683"/>
        <end position="1708"/>
    </location>
</feature>
<feature type="compositionally biased region" description="Polar residues" evidence="2">
    <location>
        <begin position="998"/>
        <end position="1017"/>
    </location>
</feature>
<protein>
    <submittedName>
        <fullName evidence="3">Uncharacterized protein</fullName>
    </submittedName>
</protein>
<sequence length="2485" mass="254865">MLSQVSLVSSSTTTLPPSNVYSSVRFRTPGSSTVALPAQAAESTLFSSVPPRPPRRRVAAAQDPEDVIASRYLQQLGNALICGASKGARGLVEEATEDDNGGGGRIGSRRISSMRRRPGPRTGLSAASLTTPSAPADVLHDGEAASTAANRRWRQRVAPIGAGGNGDLAFPGISMVDTPTTTTLPPVLPPSTDLAHTTSGEEFSMTSRSHRSPAPGSAQSQQQRRRRGGGNTSGAVRATMSGSPGERSARPHTRDRGKADQHTVHGIIRLSRPTSRPGSTCGSSVASLDESEWGSPHSPLPAVRQVGRKATAGEMATAEANSIVAKAAGLMASAAPPRRKLRSDHERMAQVLAQEHSKLLLLVGRRANVEADIEDLLELADAARERAQQERLNALAAPSAPAASVSVTSDAGTAAAPSAALTCPPSQEKGDGGGAAGRAAAPAATAASVAPSLDPAVVRRQLRKLSNTLLRNGGADLDAGQLRRLVDQLEDQLDIVEGVLEEEIGEPAGGGGGRAVTAAAATGARDPAPPRGRTLRQQVESAKRLQEDILESSSNFTRMEWLLESVDVELLTDMEQPPFAESRDRSATEAHTGDGHVGHRPRVEDDGRTGALARYPVRRSISDEPSHLTSPASATAREVAQAELDTRALHRGSLATTISEPSMVPFALTEVLANRNMSGAGAATTAAAVSLSARQQLQPPPRSGQKHMSIAASASAAPAQRLNLLGFMSEVLAQYELEHQDATAPPRGQSAQSPSMRLDDQLTSPFANRGRRGERGDGEAGDGEGSTVVAVPGLAGGSGRQRYSGGSSSASGQQRQPSSNASGIAAGVAGGVGRAQALVVDGVSDARRSSTDASPRRLSLRGSENVLLGAQLRNLRDGLLHDLHELYSLHDYVHLIEARRHELMDGVGKGDAEYAAEMEQKLVGHRLQLEAAQRAREAAARRNTDAEALAHQWGQAASKPRTGSGKRPVASAGSQRTMVIDDGAAERLGGSAGPASRHASSATPGATTRPASKKLSTADSLLAARSPRGSAVSEEPAAATPVAETELLRECLADTGLVFTVVGVGAGGDADTAAAEKPSKKKKKGGRSGAAGDAAERYLYYELRVALPLVAPTAEDGAATTTPPTSAGAAASSVAAVVQVAARRLMNLKLTAAPGVTMMEVAKGSLVTATVTPGSGPRSLVTMTPAKPTKAVSYAQAFTFGAAESSPSGAAQQSSHDAWEVGSTASAIFALPTGDGERGHGGGSRTSSLDSRNLRQAAQTSAGAAAATLDSRGGDSASKAVRKEGAAGRKKAKGSPAAAALPPPVRTAPASPGAASVDGGRAPSATPPAAAGDGEVAPVSGSRGASASPTSPAVGTAATFAGQDAADGSSPDAAAAADGLQLSYASLKMGATLSTAVTQLPASPPLSTTPRPVDEWGVPHTHAEMEAVERNAIVLTVLQAGDGMAAVPAEPQSPLTAEEVAVVAAFRAASAGSRSGRLGSSVSAVEQLLAALPDSAILCAMEEQRISSAAAAASNGEDVGGSGGAAVSLSATAESAVDALAAEILRQLMAEGVVAGEDGVEGSLRGASARSGGGGGGTPGSARPTSAALLAAVIAGSRHSSAAAQDRQRSAGSHSSPHGGSGVGGAAQLDGEPRSSSSPTAPPPAQTTTTAADGEPPGAARMPDGRVAMDGAAPPAALVSKTVRPPAMKPGSMPAPSLTITSSHSRPLRATEVEHYDGGLIRFDCPSDGEEATAAPPPPPPATKPRLPARAPRKEKPRRGPAAGKAPRGASADTTGSPATTSPAGTGFAGGDVAESAPPPPPVVVVERTAGSSKPHMLLPREATATLLGPSLRDPGRERPGGAGHEAPLGRPSLEAPGASHDDADGVSPPVPKLPTAAVAANSVLPTTGVAAAAAADADTVSHVQRFLRAVMSDAAGHGATGGGPVTAAGGRPLYQSGRGGGGSGGSGGGGGGSALRTELDQLQEEARELFMLDPVRYDTVISELMGQAARTLQQDFTKDALLPSRASVVPPPPTTDVAAALTPLTGACTVGDGGTSFTTPTTTAPPSSALDRPGRASLVVPSMLVQFAAPAEDGSDGAAAAAGVGLHVSQMYLSSVIPHKRGSHVDDRLGASRVSVAGTLSSQAVSTLQQQQQQQRSSRATLASIGPDGSDQALSSAASPRSAQPGARRRDTHTHVMKDGAMEAEAAARRRASRGDAAAEVERILYEQMKAQLLLRAIIAKMKELWQTKQQHAEAKHRERLAHRRQLFMQRALAAAWPLERQRVIHLHKLIYLLDRHVGRVHGWLPHYSDTNVLMGGFSGAAAPSTASHPTTAAQGTLASWYRQREHVAQDAAQDAAGGAAVHACPRYLHYLPQRRMYRYMRLAKERRMLPLRLVRADVYQSHNRHLLLGYEKVALEGEDGDAAVAPAGSWAEGWPQRRLPRRRRGQPNDTAAPFRADRYEDMQTRGERLRHLRRLQRTAAFQGVSKAYAPRTRQDADLPFSLH</sequence>
<name>A0AAW0EN44_9TRYP</name>
<feature type="region of interest" description="Disordered" evidence="2">
    <location>
        <begin position="691"/>
        <end position="712"/>
    </location>
</feature>
<feature type="compositionally biased region" description="Polar residues" evidence="2">
    <location>
        <begin position="272"/>
        <end position="286"/>
    </location>
</feature>
<feature type="region of interest" description="Disordered" evidence="2">
    <location>
        <begin position="171"/>
        <end position="301"/>
    </location>
</feature>